<sequence>MATLEKVVIKVEGDSKALDPTITKLQKLGKIDKNNAASFKKTSKEFQESTKESTSLLKGLGKQALVMGTALIGAFAIKQVVGDAIKILKDFEKEMSTLRSITGSTVKEMEFFKKAAFEIGRATKTAGIEVVKAFTIIGSAQPELLKNQKALAAVTEQALILAKAAGIDTVQAADALTSAMNQFGASADDAAKFTDIFATSQQKGSSFIVDTSEALRMAGASADATGLSFETTTAAIQALAKGAIRGSMAGTSLNAVLAQLSKQNDDKINPSVVGLAAALEELEKRNLSFKDATKLVQIEGAKGLLTLIKQRDIFEELNGNLNETGNAMEQMRINTDNLDGSLDELSNAYAEFITGQDDGLPVLRLATDALTGFLNLMTDTDKLMGEMRLNVKLLEKDLGRELTLFEQGKIALFGFNEEQQKLIIQRRIALKIIKELNEENEEETEITEKSTAATKIAVSALKVLKKRITELKRELEEQALAGNLSKDTLIEYAKATKKAKDATILLTDAIADLGFEFKRLKPIREDLQKITADDITLGEFLEKERQRNAEEEAERIALIKANRRNAANVAIEAEEALFHVISNINEGKLIGIENERKAAIKSLESRGLAEGELADERLRITKQFDRERAAILTKQAKADQIAALITAAINVAIGVTAALEVPPPAGIVLAALVGVIGAAEIATIAAQPIPTFHKGKRGEQSDEEIPALIKKSEYVIPSEQSRKHSAELDAMLQNKFERFVFMKYQMPIIKQYSNQADQIPYDDFDHKRNQRKQIGLLSENNKLLRGMIPSMKRASHNW</sequence>
<comment type="caution">
    <text evidence="4">The sequence shown here is derived from an EMBL/GenBank/DDBJ whole genome shotgun (WGS) entry which is preliminary data.</text>
</comment>
<organism evidence="4">
    <name type="scientific">marine sediment metagenome</name>
    <dbReference type="NCBI Taxonomy" id="412755"/>
    <lineage>
        <taxon>unclassified sequences</taxon>
        <taxon>metagenomes</taxon>
        <taxon>ecological metagenomes</taxon>
    </lineage>
</organism>
<name>A0A0F9SJK1_9ZZZZ</name>
<evidence type="ECO:0000259" key="3">
    <source>
        <dbReference type="Pfam" id="PF10145"/>
    </source>
</evidence>
<evidence type="ECO:0000256" key="2">
    <source>
        <dbReference type="SAM" id="Coils"/>
    </source>
</evidence>
<dbReference type="AlphaFoldDB" id="A0A0F9SJK1"/>
<feature type="domain" description="Phage tail tape measure protein" evidence="3">
    <location>
        <begin position="114"/>
        <end position="310"/>
    </location>
</feature>
<dbReference type="PANTHER" id="PTHR37813:SF1">
    <property type="entry name" value="FELS-2 PROPHAGE PROTEIN"/>
    <property type="match status" value="1"/>
</dbReference>
<reference evidence="4" key="1">
    <citation type="journal article" date="2015" name="Nature">
        <title>Complex archaea that bridge the gap between prokaryotes and eukaryotes.</title>
        <authorList>
            <person name="Spang A."/>
            <person name="Saw J.H."/>
            <person name="Jorgensen S.L."/>
            <person name="Zaremba-Niedzwiedzka K."/>
            <person name="Martijn J."/>
            <person name="Lind A.E."/>
            <person name="van Eijk R."/>
            <person name="Schleper C."/>
            <person name="Guy L."/>
            <person name="Ettema T.J."/>
        </authorList>
    </citation>
    <scope>NUCLEOTIDE SEQUENCE</scope>
</reference>
<feature type="coiled-coil region" evidence="2">
    <location>
        <begin position="433"/>
        <end position="481"/>
    </location>
</feature>
<keyword evidence="2" id="KW-0175">Coiled coil</keyword>
<dbReference type="Pfam" id="PF10145">
    <property type="entry name" value="PhageMin_Tail"/>
    <property type="match status" value="1"/>
</dbReference>
<dbReference type="PANTHER" id="PTHR37813">
    <property type="entry name" value="FELS-2 PROPHAGE PROTEIN"/>
    <property type="match status" value="1"/>
</dbReference>
<evidence type="ECO:0000313" key="4">
    <source>
        <dbReference type="EMBL" id="KKN67224.1"/>
    </source>
</evidence>
<gene>
    <name evidence="4" type="ORF">LCGC14_0463970</name>
</gene>
<dbReference type="EMBL" id="LAZR01000481">
    <property type="protein sequence ID" value="KKN67224.1"/>
    <property type="molecule type" value="Genomic_DNA"/>
</dbReference>
<evidence type="ECO:0000256" key="1">
    <source>
        <dbReference type="ARBA" id="ARBA00022612"/>
    </source>
</evidence>
<dbReference type="InterPro" id="IPR010090">
    <property type="entry name" value="Phage_tape_meas"/>
</dbReference>
<dbReference type="NCBIfam" id="TIGR01760">
    <property type="entry name" value="tape_meas_TP901"/>
    <property type="match status" value="1"/>
</dbReference>
<proteinExistence type="predicted"/>
<keyword evidence="1" id="KW-1188">Viral release from host cell</keyword>
<protein>
    <recommendedName>
        <fullName evidence="3">Phage tail tape measure protein domain-containing protein</fullName>
    </recommendedName>
</protein>
<accession>A0A0F9SJK1</accession>